<dbReference type="GO" id="GO:0003676">
    <property type="term" value="F:nucleic acid binding"/>
    <property type="evidence" value="ECO:0007669"/>
    <property type="project" value="InterPro"/>
</dbReference>
<evidence type="ECO:0000256" key="5">
    <source>
        <dbReference type="PROSITE-ProRule" id="PRU00552"/>
    </source>
</evidence>
<dbReference type="Proteomes" id="UP000324800">
    <property type="component" value="Unassembled WGS sequence"/>
</dbReference>
<dbReference type="Pfam" id="PF00270">
    <property type="entry name" value="DEAD"/>
    <property type="match status" value="1"/>
</dbReference>
<protein>
    <submittedName>
        <fullName evidence="7">Putative eukaryotic initiation factor 4A-III</fullName>
    </submittedName>
</protein>
<dbReference type="Gene3D" id="3.40.50.300">
    <property type="entry name" value="P-loop containing nucleotide triphosphate hydrolases"/>
    <property type="match status" value="1"/>
</dbReference>
<dbReference type="InterPro" id="IPR027417">
    <property type="entry name" value="P-loop_NTPase"/>
</dbReference>
<feature type="domain" description="DEAD-box RNA helicase Q" evidence="6">
    <location>
        <begin position="21"/>
        <end position="49"/>
    </location>
</feature>
<keyword evidence="4" id="KW-0067">ATP-binding</keyword>
<evidence type="ECO:0000256" key="2">
    <source>
        <dbReference type="ARBA" id="ARBA00022801"/>
    </source>
</evidence>
<feature type="short sequence motif" description="Q motif" evidence="5">
    <location>
        <begin position="21"/>
        <end position="49"/>
    </location>
</feature>
<keyword evidence="7" id="KW-0396">Initiation factor</keyword>
<organism evidence="7 8">
    <name type="scientific">Streblomastix strix</name>
    <dbReference type="NCBI Taxonomy" id="222440"/>
    <lineage>
        <taxon>Eukaryota</taxon>
        <taxon>Metamonada</taxon>
        <taxon>Preaxostyla</taxon>
        <taxon>Oxymonadida</taxon>
        <taxon>Streblomastigidae</taxon>
        <taxon>Streblomastix</taxon>
    </lineage>
</organism>
<evidence type="ECO:0000313" key="8">
    <source>
        <dbReference type="Proteomes" id="UP000324800"/>
    </source>
</evidence>
<evidence type="ECO:0000256" key="1">
    <source>
        <dbReference type="ARBA" id="ARBA00022741"/>
    </source>
</evidence>
<proteinExistence type="predicted"/>
<dbReference type="EMBL" id="SNRW01035830">
    <property type="protein sequence ID" value="KAA6354713.1"/>
    <property type="molecule type" value="Genomic_DNA"/>
</dbReference>
<name>A0A5J4TA60_9EUKA</name>
<dbReference type="SUPFAM" id="SSF52540">
    <property type="entry name" value="P-loop containing nucleoside triphosphate hydrolases"/>
    <property type="match status" value="1"/>
</dbReference>
<sequence>MAQPEKSTKVEITGDDVQQFKTFEEMKLKDEVLRGIYNYGFEKPSLIQQKGIVPIIRGRDLVAQAQSGTGKTATFCIALLQMIDLTLNRTQEQYRMKKFAVSSKSGSTYMCMVPLIIGKCTN</sequence>
<dbReference type="InterPro" id="IPR014014">
    <property type="entry name" value="RNA_helicase_DEAD_Q_motif"/>
</dbReference>
<gene>
    <name evidence="7" type="ORF">EZS28_049760</name>
</gene>
<dbReference type="InterPro" id="IPR011545">
    <property type="entry name" value="DEAD/DEAH_box_helicase_dom"/>
</dbReference>
<keyword evidence="2" id="KW-0378">Hydrolase</keyword>
<dbReference type="AlphaFoldDB" id="A0A5J4TA60"/>
<dbReference type="GO" id="GO:0005524">
    <property type="term" value="F:ATP binding"/>
    <property type="evidence" value="ECO:0007669"/>
    <property type="project" value="UniProtKB-KW"/>
</dbReference>
<dbReference type="PANTHER" id="PTHR47960">
    <property type="entry name" value="DEAD-BOX ATP-DEPENDENT RNA HELICASE 50"/>
    <property type="match status" value="1"/>
</dbReference>
<dbReference type="GO" id="GO:0003743">
    <property type="term" value="F:translation initiation factor activity"/>
    <property type="evidence" value="ECO:0007669"/>
    <property type="project" value="UniProtKB-KW"/>
</dbReference>
<keyword evidence="7" id="KW-0648">Protein biosynthesis</keyword>
<evidence type="ECO:0000256" key="3">
    <source>
        <dbReference type="ARBA" id="ARBA00022806"/>
    </source>
</evidence>
<dbReference type="OrthoDB" id="6614472at2759"/>
<evidence type="ECO:0000256" key="4">
    <source>
        <dbReference type="ARBA" id="ARBA00022840"/>
    </source>
</evidence>
<dbReference type="GO" id="GO:0016787">
    <property type="term" value="F:hydrolase activity"/>
    <property type="evidence" value="ECO:0007669"/>
    <property type="project" value="UniProtKB-KW"/>
</dbReference>
<keyword evidence="1" id="KW-0547">Nucleotide-binding</keyword>
<dbReference type="GO" id="GO:0003724">
    <property type="term" value="F:RNA helicase activity"/>
    <property type="evidence" value="ECO:0007669"/>
    <property type="project" value="InterPro"/>
</dbReference>
<evidence type="ECO:0000259" key="6">
    <source>
        <dbReference type="PROSITE" id="PS51195"/>
    </source>
</evidence>
<dbReference type="PROSITE" id="PS51195">
    <property type="entry name" value="Q_MOTIF"/>
    <property type="match status" value="1"/>
</dbReference>
<evidence type="ECO:0000313" key="7">
    <source>
        <dbReference type="EMBL" id="KAA6354713.1"/>
    </source>
</evidence>
<reference evidence="7 8" key="1">
    <citation type="submission" date="2019-03" db="EMBL/GenBank/DDBJ databases">
        <title>Single cell metagenomics reveals metabolic interactions within the superorganism composed of flagellate Streblomastix strix and complex community of Bacteroidetes bacteria on its surface.</title>
        <authorList>
            <person name="Treitli S.C."/>
            <person name="Kolisko M."/>
            <person name="Husnik F."/>
            <person name="Keeling P."/>
            <person name="Hampl V."/>
        </authorList>
    </citation>
    <scope>NUCLEOTIDE SEQUENCE [LARGE SCALE GENOMIC DNA]</scope>
    <source>
        <strain evidence="7">ST1C</strain>
    </source>
</reference>
<keyword evidence="3" id="KW-0347">Helicase</keyword>
<comment type="caution">
    <text evidence="7">The sequence shown here is derived from an EMBL/GenBank/DDBJ whole genome shotgun (WGS) entry which is preliminary data.</text>
</comment>
<accession>A0A5J4TA60</accession>